<sequence length="363" mass="38466">MSSSTTTTTSSSPGRVSLCSALSMLLLSLLLTAALGLWLPALLQALLGSRTALAIVAAYGAFALTLSKPAVPRGSLAASGKAVLVTGCDSGLGRLLATRLHSHGFSVLAACLHKDDGGEGARALESQASERLRVLQMDVRSDEQVARAKELVQQYLQQQHMQGLWGVVNNAGVTALGDAEQVPVDLYRDVTDVNVWGTVRVTQAFLPLVREAKGRVVNVTSMLARMPVASWASECVSKAAAAAFSDCLRIKLRSAGVTVCEVEPGNLTGATELLSPARLDSTLSAMADALRPGQRDRLALVARSLRAGGATGVEPALWAVKDALVSRWPYSHYHPADLHWKIRAFLVSLLPCVLTDRVFGLHV</sequence>
<dbReference type="InterPro" id="IPR002347">
    <property type="entry name" value="SDR_fam"/>
</dbReference>
<dbReference type="PANTHER" id="PTHR43313">
    <property type="entry name" value="SHORT-CHAIN DEHYDROGENASE/REDUCTASE FAMILY 9C"/>
    <property type="match status" value="1"/>
</dbReference>
<dbReference type="Gene3D" id="3.40.50.720">
    <property type="entry name" value="NAD(P)-binding Rossmann-like Domain"/>
    <property type="match status" value="1"/>
</dbReference>
<dbReference type="RefSeq" id="XP_032830683.1">
    <property type="nucleotide sequence ID" value="XM_032974792.1"/>
</dbReference>
<proteinExistence type="inferred from homology"/>
<dbReference type="SUPFAM" id="SSF51735">
    <property type="entry name" value="NAD(P)-binding Rossmann-fold domains"/>
    <property type="match status" value="1"/>
</dbReference>
<evidence type="ECO:0000313" key="2">
    <source>
        <dbReference type="Proteomes" id="UP001318040"/>
    </source>
</evidence>
<evidence type="ECO:0000313" key="3">
    <source>
        <dbReference type="RefSeq" id="XP_032830683.1"/>
    </source>
</evidence>
<keyword evidence="2" id="KW-1185">Reference proteome</keyword>
<dbReference type="AlphaFoldDB" id="A0AAJ7U6C8"/>
<dbReference type="GO" id="GO:0008202">
    <property type="term" value="P:steroid metabolic process"/>
    <property type="evidence" value="ECO:0007669"/>
    <property type="project" value="TreeGrafter"/>
</dbReference>
<dbReference type="InterPro" id="IPR036291">
    <property type="entry name" value="NAD(P)-bd_dom_sf"/>
</dbReference>
<dbReference type="Pfam" id="PF00106">
    <property type="entry name" value="adh_short"/>
    <property type="match status" value="1"/>
</dbReference>
<evidence type="ECO:0000256" key="1">
    <source>
        <dbReference type="ARBA" id="ARBA00006484"/>
    </source>
</evidence>
<dbReference type="Proteomes" id="UP001318040">
    <property type="component" value="Chromosome 54"/>
</dbReference>
<dbReference type="PANTHER" id="PTHR43313:SF36">
    <property type="entry name" value="D-BETA-HYDROXYBUTYRATE DEHYDROGENASE, MITOCHONDRIAL"/>
    <property type="match status" value="1"/>
</dbReference>
<comment type="similarity">
    <text evidence="1">Belongs to the short-chain dehydrogenases/reductases (SDR) family.</text>
</comment>
<protein>
    <submittedName>
        <fullName evidence="3">D-beta-hydroxybutyrate dehydrogenase, mitochondrial-like</fullName>
    </submittedName>
</protein>
<dbReference type="PRINTS" id="PR00081">
    <property type="entry name" value="GDHRDH"/>
</dbReference>
<name>A0AAJ7U6C8_PETMA</name>
<accession>A0AAJ7U6C8</accession>
<reference evidence="3" key="1">
    <citation type="submission" date="2025-08" db="UniProtKB">
        <authorList>
            <consortium name="RefSeq"/>
        </authorList>
    </citation>
    <scope>IDENTIFICATION</scope>
    <source>
        <tissue evidence="3">Sperm</tissue>
    </source>
</reference>
<gene>
    <name evidence="3" type="primary">LOC116954231</name>
</gene>
<dbReference type="GO" id="GO:0016491">
    <property type="term" value="F:oxidoreductase activity"/>
    <property type="evidence" value="ECO:0007669"/>
    <property type="project" value="TreeGrafter"/>
</dbReference>
<organism evidence="2 3">
    <name type="scientific">Petromyzon marinus</name>
    <name type="common">Sea lamprey</name>
    <dbReference type="NCBI Taxonomy" id="7757"/>
    <lineage>
        <taxon>Eukaryota</taxon>
        <taxon>Metazoa</taxon>
        <taxon>Chordata</taxon>
        <taxon>Craniata</taxon>
        <taxon>Vertebrata</taxon>
        <taxon>Cyclostomata</taxon>
        <taxon>Hyperoartia</taxon>
        <taxon>Petromyzontiformes</taxon>
        <taxon>Petromyzontidae</taxon>
        <taxon>Petromyzon</taxon>
    </lineage>
</organism>
<dbReference type="KEGG" id="pmrn:116954231"/>